<feature type="transmembrane region" description="Helical" evidence="1">
    <location>
        <begin position="42"/>
        <end position="61"/>
    </location>
</feature>
<sequence>MIIAVQAVFLRMFIAHLLGDFYLQKDEWVEDKRENIWRSKKLYIHSFLVAALTYPFSLAVLSPGSLSGLMNILSPAPGILP</sequence>
<dbReference type="RefSeq" id="WP_004077293.1">
    <property type="nucleotide sequence ID" value="NZ_CM001436.1"/>
</dbReference>
<dbReference type="EMBL" id="CM001436">
    <property type="protein sequence ID" value="EHQ35538.1"/>
    <property type="molecule type" value="Genomic_DNA"/>
</dbReference>
<evidence type="ECO:0000256" key="1">
    <source>
        <dbReference type="SAM" id="Phobius"/>
    </source>
</evidence>
<reference evidence="2 3" key="1">
    <citation type="submission" date="2011-10" db="EMBL/GenBank/DDBJ databases">
        <title>The Improved High-Quality Draft genome of Methanoplanus limicola DSM 2279.</title>
        <authorList>
            <consortium name="US DOE Joint Genome Institute (JGI-PGF)"/>
            <person name="Lucas S."/>
            <person name="Copeland A."/>
            <person name="Lapidus A."/>
            <person name="Glavina del Rio T."/>
            <person name="Dalin E."/>
            <person name="Tice H."/>
            <person name="Bruce D."/>
            <person name="Goodwin L."/>
            <person name="Pitluck S."/>
            <person name="Peters L."/>
            <person name="Mikhailova N."/>
            <person name="Lu M."/>
            <person name="Kyrpides N."/>
            <person name="Mavromatis K."/>
            <person name="Ivanova N."/>
            <person name="Markowitz V."/>
            <person name="Cheng J.-F."/>
            <person name="Hugenholtz P."/>
            <person name="Woyke T."/>
            <person name="Wu D."/>
            <person name="Wirth R."/>
            <person name="Brambilla E.-M."/>
            <person name="Klenk H.-P."/>
            <person name="Eisen J.A."/>
        </authorList>
    </citation>
    <scope>NUCLEOTIDE SEQUENCE [LARGE SCALE GENOMIC DNA]</scope>
    <source>
        <strain evidence="2 3">DSM 2279</strain>
    </source>
</reference>
<dbReference type="Proteomes" id="UP000005741">
    <property type="component" value="Chromosome"/>
</dbReference>
<dbReference type="Pfam" id="PF11750">
    <property type="entry name" value="DUF3307"/>
    <property type="match status" value="1"/>
</dbReference>
<organism evidence="2 3">
    <name type="scientific">Methanoplanus limicola DSM 2279</name>
    <dbReference type="NCBI Taxonomy" id="937775"/>
    <lineage>
        <taxon>Archaea</taxon>
        <taxon>Methanobacteriati</taxon>
        <taxon>Methanobacteriota</taxon>
        <taxon>Stenosarchaea group</taxon>
        <taxon>Methanomicrobia</taxon>
        <taxon>Methanomicrobiales</taxon>
        <taxon>Methanomicrobiaceae</taxon>
        <taxon>Methanoplanus</taxon>
    </lineage>
</organism>
<accession>H1Z2Z8</accession>
<keyword evidence="1" id="KW-0472">Membrane</keyword>
<proteinExistence type="predicted"/>
<dbReference type="InterPro" id="IPR021737">
    <property type="entry name" value="Phage_phiKZ_Orf197"/>
</dbReference>
<keyword evidence="1" id="KW-0812">Transmembrane</keyword>
<keyword evidence="1" id="KW-1133">Transmembrane helix</keyword>
<evidence type="ECO:0008006" key="4">
    <source>
        <dbReference type="Google" id="ProtNLM"/>
    </source>
</evidence>
<keyword evidence="3" id="KW-1185">Reference proteome</keyword>
<evidence type="ECO:0000313" key="3">
    <source>
        <dbReference type="Proteomes" id="UP000005741"/>
    </source>
</evidence>
<dbReference type="AlphaFoldDB" id="H1Z2Z8"/>
<dbReference type="OrthoDB" id="148365at2157"/>
<dbReference type="HOGENOM" id="CLU_2565773_0_0_2"/>
<name>H1Z2Z8_9EURY</name>
<protein>
    <recommendedName>
        <fullName evidence="4">DUF3307 domain-containing protein</fullName>
    </recommendedName>
</protein>
<dbReference type="InParanoid" id="H1Z2Z8"/>
<gene>
    <name evidence="2" type="ORF">Metlim_1435</name>
</gene>
<evidence type="ECO:0000313" key="2">
    <source>
        <dbReference type="EMBL" id="EHQ35538.1"/>
    </source>
</evidence>